<evidence type="ECO:0000256" key="3">
    <source>
        <dbReference type="ARBA" id="ARBA00023163"/>
    </source>
</evidence>
<dbReference type="InterPro" id="IPR036388">
    <property type="entry name" value="WH-like_DNA-bd_sf"/>
</dbReference>
<evidence type="ECO:0000256" key="1">
    <source>
        <dbReference type="ARBA" id="ARBA00023015"/>
    </source>
</evidence>
<sequence length="106" mass="12256">MVKQVDLTETSQIFKLLGNTDRLRILLLLENNPVDVSTVVTKLQLSQSNVSHQLALLKQHQLVSAQRTGKRMLYSLNDPHILTIVELAYQHSEHVVKHEQHHYLRD</sequence>
<dbReference type="Gene3D" id="1.10.10.10">
    <property type="entry name" value="Winged helix-like DNA-binding domain superfamily/Winged helix DNA-binding domain"/>
    <property type="match status" value="1"/>
</dbReference>
<dbReference type="SUPFAM" id="SSF46785">
    <property type="entry name" value="Winged helix' DNA-binding domain"/>
    <property type="match status" value="1"/>
</dbReference>
<dbReference type="PANTHER" id="PTHR43132:SF6">
    <property type="entry name" value="HTH-TYPE TRANSCRIPTIONAL REPRESSOR CZRA"/>
    <property type="match status" value="1"/>
</dbReference>
<dbReference type="InterPro" id="IPR036390">
    <property type="entry name" value="WH_DNA-bd_sf"/>
</dbReference>
<dbReference type="EMBL" id="CP097478">
    <property type="protein sequence ID" value="USS93219.1"/>
    <property type="molecule type" value="Genomic_DNA"/>
</dbReference>
<dbReference type="InterPro" id="IPR051011">
    <property type="entry name" value="Metal_resp_trans_reg"/>
</dbReference>
<dbReference type="InterPro" id="IPR011991">
    <property type="entry name" value="ArsR-like_HTH"/>
</dbReference>
<gene>
    <name evidence="5" type="ORF">M8332_06380</name>
</gene>
<evidence type="ECO:0000259" key="4">
    <source>
        <dbReference type="PROSITE" id="PS50987"/>
    </source>
</evidence>
<name>A0ABY5C384_9LACO</name>
<proteinExistence type="predicted"/>
<dbReference type="InterPro" id="IPR001845">
    <property type="entry name" value="HTH_ArsR_DNA-bd_dom"/>
</dbReference>
<keyword evidence="6" id="KW-1185">Reference proteome</keyword>
<keyword evidence="3" id="KW-0804">Transcription</keyword>
<dbReference type="Proteomes" id="UP001057532">
    <property type="component" value="Chromosome"/>
</dbReference>
<accession>A0ABY5C384</accession>
<dbReference type="PROSITE" id="PS50987">
    <property type="entry name" value="HTH_ARSR_2"/>
    <property type="match status" value="1"/>
</dbReference>
<evidence type="ECO:0000313" key="5">
    <source>
        <dbReference type="EMBL" id="USS93219.1"/>
    </source>
</evidence>
<keyword evidence="1" id="KW-0805">Transcription regulation</keyword>
<evidence type="ECO:0000256" key="2">
    <source>
        <dbReference type="ARBA" id="ARBA00023125"/>
    </source>
</evidence>
<dbReference type="CDD" id="cd00090">
    <property type="entry name" value="HTH_ARSR"/>
    <property type="match status" value="1"/>
</dbReference>
<keyword evidence="2" id="KW-0238">DNA-binding</keyword>
<evidence type="ECO:0000313" key="6">
    <source>
        <dbReference type="Proteomes" id="UP001057532"/>
    </source>
</evidence>
<protein>
    <submittedName>
        <fullName evidence="5">Metalloregulator ArsR/SmtB family transcription factor</fullName>
    </submittedName>
</protein>
<feature type="domain" description="HTH arsR-type" evidence="4">
    <location>
        <begin position="2"/>
        <end position="96"/>
    </location>
</feature>
<dbReference type="RefSeq" id="WP_252780024.1">
    <property type="nucleotide sequence ID" value="NZ_CP097478.1"/>
</dbReference>
<organism evidence="5 6">
    <name type="scientific">Fructilactobacillus ixorae</name>
    <dbReference type="NCBI Taxonomy" id="1750535"/>
    <lineage>
        <taxon>Bacteria</taxon>
        <taxon>Bacillati</taxon>
        <taxon>Bacillota</taxon>
        <taxon>Bacilli</taxon>
        <taxon>Lactobacillales</taxon>
        <taxon>Lactobacillaceae</taxon>
        <taxon>Fructilactobacillus</taxon>
    </lineage>
</organism>
<reference evidence="5" key="1">
    <citation type="submission" date="2022-05" db="EMBL/GenBank/DDBJ databases">
        <authorList>
            <person name="Oliphant S.A."/>
            <person name="Watson-Haigh N.S."/>
            <person name="Sumby K.M."/>
            <person name="Gardner J.M."/>
            <person name="Jiranek V."/>
        </authorList>
    </citation>
    <scope>NUCLEOTIDE SEQUENCE</scope>
    <source>
        <strain evidence="5">Ru20-1</strain>
    </source>
</reference>
<dbReference type="SMART" id="SM00418">
    <property type="entry name" value="HTH_ARSR"/>
    <property type="match status" value="1"/>
</dbReference>
<dbReference type="NCBIfam" id="NF033788">
    <property type="entry name" value="HTH_metalloreg"/>
    <property type="match status" value="1"/>
</dbReference>
<dbReference type="PRINTS" id="PR00778">
    <property type="entry name" value="HTHARSR"/>
</dbReference>
<dbReference type="PANTHER" id="PTHR43132">
    <property type="entry name" value="ARSENICAL RESISTANCE OPERON REPRESSOR ARSR-RELATED"/>
    <property type="match status" value="1"/>
</dbReference>
<dbReference type="Pfam" id="PF01022">
    <property type="entry name" value="HTH_5"/>
    <property type="match status" value="1"/>
</dbReference>